<dbReference type="RefSeq" id="WP_139202233.1">
    <property type="nucleotide sequence ID" value="NZ_FOAF01000001.1"/>
</dbReference>
<evidence type="ECO:0000256" key="1">
    <source>
        <dbReference type="SAM" id="MobiDB-lite"/>
    </source>
</evidence>
<dbReference type="Proteomes" id="UP000199421">
    <property type="component" value="Unassembled WGS sequence"/>
</dbReference>
<reference evidence="4" key="1">
    <citation type="submission" date="2016-10" db="EMBL/GenBank/DDBJ databases">
        <authorList>
            <person name="Varghese N."/>
            <person name="Submissions S."/>
        </authorList>
    </citation>
    <scope>NUCLEOTIDE SEQUENCE [LARGE SCALE GENOMIC DNA]</scope>
    <source>
        <strain evidence="4">DSM 18733</strain>
    </source>
</reference>
<keyword evidence="2" id="KW-0472">Membrane</keyword>
<feature type="region of interest" description="Disordered" evidence="1">
    <location>
        <begin position="106"/>
        <end position="128"/>
    </location>
</feature>
<organism evidence="3 4">
    <name type="scientific">Olivibacter domesticus</name>
    <name type="common">Pseudosphingobacterium domesticum</name>
    <dbReference type="NCBI Taxonomy" id="407022"/>
    <lineage>
        <taxon>Bacteria</taxon>
        <taxon>Pseudomonadati</taxon>
        <taxon>Bacteroidota</taxon>
        <taxon>Sphingobacteriia</taxon>
        <taxon>Sphingobacteriales</taxon>
        <taxon>Sphingobacteriaceae</taxon>
        <taxon>Olivibacter</taxon>
    </lineage>
</organism>
<dbReference type="EMBL" id="FOAF01000001">
    <property type="protein sequence ID" value="SEL00935.1"/>
    <property type="molecule type" value="Genomic_DNA"/>
</dbReference>
<keyword evidence="2" id="KW-0812">Transmembrane</keyword>
<keyword evidence="2" id="KW-1133">Transmembrane helix</keyword>
<dbReference type="AlphaFoldDB" id="A0A1H7LR37"/>
<gene>
    <name evidence="3" type="ORF">SAMN05661044_01734</name>
</gene>
<protein>
    <submittedName>
        <fullName evidence="3">Uncharacterized protein</fullName>
    </submittedName>
</protein>
<keyword evidence="4" id="KW-1185">Reference proteome</keyword>
<evidence type="ECO:0000313" key="4">
    <source>
        <dbReference type="Proteomes" id="UP000199421"/>
    </source>
</evidence>
<feature type="transmembrane region" description="Helical" evidence="2">
    <location>
        <begin position="12"/>
        <end position="35"/>
    </location>
</feature>
<feature type="transmembrane region" description="Helical" evidence="2">
    <location>
        <begin position="47"/>
        <end position="67"/>
    </location>
</feature>
<dbReference type="OrthoDB" id="1099872at2"/>
<evidence type="ECO:0000256" key="2">
    <source>
        <dbReference type="SAM" id="Phobius"/>
    </source>
</evidence>
<accession>A0A1H7LR37</accession>
<evidence type="ECO:0000313" key="3">
    <source>
        <dbReference type="EMBL" id="SEL00935.1"/>
    </source>
</evidence>
<sequence>MKRIFRSKMRFVFFPLAGIAFVFLVSLIVMLLWNYTLPDVLGTKELSYWQAMTLFFLCKILFGFGGGGRKGPPWAGRNRHKNMNQWNEEEREKFKGYMQKRWCNWNDEGGQDDKNNSQYDNTKDSNII</sequence>
<name>A0A1H7LR37_OLID1</name>
<feature type="compositionally biased region" description="Polar residues" evidence="1">
    <location>
        <begin position="116"/>
        <end position="128"/>
    </location>
</feature>
<dbReference type="STRING" id="407022.SAMN05661044_01734"/>
<proteinExistence type="predicted"/>